<sequence>MNKLHDINLDGIGSINGGGYRNIKMTGVGTILNDITCESIILEGVSKVIGNINCRDAAIEGTFNCKGSIEANDVIRINGYSKIDENIQGREVNVDGKLEVKGLLSGDKIKILFLGRNKIKEIGGEEIIILQEKKSLVTGLIMPNKLISESIEGDTIILENTDCDIVRGKNVTIKGICKIRKIEYEDEIHIDERSKVESIVKI</sequence>
<dbReference type="Proteomes" id="UP000191056">
    <property type="component" value="Unassembled WGS sequence"/>
</dbReference>
<keyword evidence="2" id="KW-1185">Reference proteome</keyword>
<evidence type="ECO:0000313" key="1">
    <source>
        <dbReference type="EMBL" id="OPJ55693.1"/>
    </source>
</evidence>
<dbReference type="AlphaFoldDB" id="A0A1V4I6W6"/>
<dbReference type="EMBL" id="MZGT01000120">
    <property type="protein sequence ID" value="OPJ55693.1"/>
    <property type="molecule type" value="Genomic_DNA"/>
</dbReference>
<protein>
    <submittedName>
        <fullName evidence="1">Polymer-forming cytoskeletal</fullName>
    </submittedName>
</protein>
<evidence type="ECO:0000313" key="2">
    <source>
        <dbReference type="Proteomes" id="UP000191056"/>
    </source>
</evidence>
<reference evidence="1 2" key="1">
    <citation type="submission" date="2017-03" db="EMBL/GenBank/DDBJ databases">
        <title>Genome sequence of Clostridium chromiireducens DSM 23318.</title>
        <authorList>
            <person name="Poehlein A."/>
            <person name="Daniel R."/>
        </authorList>
    </citation>
    <scope>NUCLEOTIDE SEQUENCE [LARGE SCALE GENOMIC DNA]</scope>
    <source>
        <strain evidence="1 2">DSM 23318</strain>
    </source>
</reference>
<accession>A0A1V4I6W6</accession>
<dbReference type="RefSeq" id="WP_079442239.1">
    <property type="nucleotide sequence ID" value="NZ_MZGT01000120.1"/>
</dbReference>
<proteinExistence type="predicted"/>
<gene>
    <name evidence="1" type="ORF">CLCHR_46390</name>
</gene>
<organism evidence="1 2">
    <name type="scientific">Clostridium chromiireducens</name>
    <dbReference type="NCBI Taxonomy" id="225345"/>
    <lineage>
        <taxon>Bacteria</taxon>
        <taxon>Bacillati</taxon>
        <taxon>Bacillota</taxon>
        <taxon>Clostridia</taxon>
        <taxon>Eubacteriales</taxon>
        <taxon>Clostridiaceae</taxon>
        <taxon>Clostridium</taxon>
    </lineage>
</organism>
<dbReference type="OrthoDB" id="1730007at2"/>
<comment type="caution">
    <text evidence="1">The sequence shown here is derived from an EMBL/GenBank/DDBJ whole genome shotgun (WGS) entry which is preliminary data.</text>
</comment>
<dbReference type="STRING" id="225345.CLCHR_46390"/>
<name>A0A1V4I6W6_9CLOT</name>